<dbReference type="STRING" id="33528.ENSGAFP00000018973"/>
<evidence type="ECO:0000313" key="31">
    <source>
        <dbReference type="EMBL" id="PWA19649.1"/>
    </source>
</evidence>
<accession>A0A315V8X0</accession>
<evidence type="ECO:0000259" key="30">
    <source>
        <dbReference type="PROSITE" id="PS51471"/>
    </source>
</evidence>
<comment type="subcellular location">
    <subcellularLocation>
        <location evidence="2">Nucleus</location>
        <location evidence="2">Nucleolus</location>
    </subcellularLocation>
    <subcellularLocation>
        <location evidence="3">Nucleus</location>
        <location evidence="3">Nucleoplasm</location>
    </subcellularLocation>
</comment>
<protein>
    <recommendedName>
        <fullName evidence="25">DNA oxidative demethylase ALKBH2</fullName>
        <ecNumber evidence="24">1.14.11.33</ecNumber>
    </recommendedName>
    <alternativeName>
        <fullName evidence="26">Alkylated DNA repair protein alkB homolog 2</fullName>
    </alternativeName>
    <alternativeName>
        <fullName evidence="27">Alpha-ketoglutarate-dependent dioxygenase alkB homolog 2</fullName>
    </alternativeName>
</protein>
<comment type="subunit">
    <text evidence="23">Interacts with PCNA homotrimer; this interaction is enhanced during the S-phase of the cell cycle. Interacts with nucleolar proteins NCL, UBTF and NPM1. Interacts with XRCC5-XRCC6 heterodimer.</text>
</comment>
<evidence type="ECO:0000256" key="22">
    <source>
        <dbReference type="ARBA" id="ARBA00053025"/>
    </source>
</evidence>
<name>A0A315V8X0_GAMAF</name>
<dbReference type="InterPro" id="IPR027450">
    <property type="entry name" value="AlkB-like"/>
</dbReference>
<evidence type="ECO:0000256" key="23">
    <source>
        <dbReference type="ARBA" id="ARBA00062909"/>
    </source>
</evidence>
<dbReference type="Proteomes" id="UP000250572">
    <property type="component" value="Unassembled WGS sequence"/>
</dbReference>
<evidence type="ECO:0000313" key="32">
    <source>
        <dbReference type="Proteomes" id="UP000250572"/>
    </source>
</evidence>
<feature type="compositionally biased region" description="Basic and acidic residues" evidence="29">
    <location>
        <begin position="11"/>
        <end position="21"/>
    </location>
</feature>
<feature type="region of interest" description="Disordered" evidence="29">
    <location>
        <begin position="1"/>
        <end position="25"/>
    </location>
</feature>
<evidence type="ECO:0000256" key="12">
    <source>
        <dbReference type="ARBA" id="ARBA00023242"/>
    </source>
</evidence>
<evidence type="ECO:0000256" key="18">
    <source>
        <dbReference type="ARBA" id="ARBA00051755"/>
    </source>
</evidence>
<feature type="binding site" evidence="28">
    <location>
        <position position="364"/>
    </location>
    <ligand>
        <name>2-oxoglutarate</name>
        <dbReference type="ChEBI" id="CHEBI:16810"/>
    </ligand>
</feature>
<feature type="binding site" evidence="28">
    <location>
        <position position="348"/>
    </location>
    <ligand>
        <name>2-oxoglutarate</name>
        <dbReference type="ChEBI" id="CHEBI:16810"/>
    </ligand>
</feature>
<dbReference type="EC" id="1.14.11.33" evidence="24"/>
<dbReference type="InterPro" id="IPR005123">
    <property type="entry name" value="Oxoglu/Fe-dep_dioxygenase_dom"/>
</dbReference>
<evidence type="ECO:0000256" key="21">
    <source>
        <dbReference type="ARBA" id="ARBA00052800"/>
    </source>
</evidence>
<dbReference type="Pfam" id="PF13532">
    <property type="entry name" value="2OG-FeII_Oxy_2"/>
    <property type="match status" value="1"/>
</dbReference>
<evidence type="ECO:0000256" key="15">
    <source>
        <dbReference type="ARBA" id="ARBA00051189"/>
    </source>
</evidence>
<dbReference type="GO" id="GO:0006307">
    <property type="term" value="P:DNA alkylation repair"/>
    <property type="evidence" value="ECO:0007669"/>
    <property type="project" value="UniProtKB-ARBA"/>
</dbReference>
<comment type="catalytic activity">
    <reaction evidence="18">
        <text>a 1,N(2)-etheno-2'-deoxyguanosine in double-stranded DNA + 2-oxoglutarate + O2 + H2O = a 2'-deoxyguanosine in double-stranded DNA + glyoxal + succinate + CO2</text>
        <dbReference type="Rhea" id="RHEA:70487"/>
        <dbReference type="Rhea" id="RHEA-COMP:17910"/>
        <dbReference type="Rhea" id="RHEA-COMP:17912"/>
        <dbReference type="ChEBI" id="CHEBI:15377"/>
        <dbReference type="ChEBI" id="CHEBI:15379"/>
        <dbReference type="ChEBI" id="CHEBI:16526"/>
        <dbReference type="ChEBI" id="CHEBI:16810"/>
        <dbReference type="ChEBI" id="CHEBI:30031"/>
        <dbReference type="ChEBI" id="CHEBI:34779"/>
        <dbReference type="ChEBI" id="CHEBI:85445"/>
        <dbReference type="ChEBI" id="CHEBI:189586"/>
    </reaction>
    <physiologicalReaction direction="left-to-right" evidence="18">
        <dbReference type="Rhea" id="RHEA:70488"/>
    </physiologicalReaction>
</comment>
<dbReference type="AlphaFoldDB" id="A0A315V8X0"/>
<dbReference type="PROSITE" id="PS51471">
    <property type="entry name" value="FE2OG_OXY"/>
    <property type="match status" value="1"/>
</dbReference>
<feature type="binding site" evidence="28">
    <location>
        <position position="286"/>
    </location>
    <ligand>
        <name>substrate</name>
    </ligand>
</feature>
<comment type="catalytic activity">
    <reaction evidence="19">
        <text>a 3,N(4)-etheno-2'-deoxycytidine in single-stranded DNA + 2-oxoglutarate + O2 + H2O = a 2'-deoxycytidine in single-stranded DNA + glyoxal + succinate + CO2</text>
        <dbReference type="Rhea" id="RHEA:70471"/>
        <dbReference type="Rhea" id="RHEA-COMP:12846"/>
        <dbReference type="Rhea" id="RHEA-COMP:17906"/>
        <dbReference type="ChEBI" id="CHEBI:15377"/>
        <dbReference type="ChEBI" id="CHEBI:15379"/>
        <dbReference type="ChEBI" id="CHEBI:16526"/>
        <dbReference type="ChEBI" id="CHEBI:16810"/>
        <dbReference type="ChEBI" id="CHEBI:30031"/>
        <dbReference type="ChEBI" id="CHEBI:34779"/>
        <dbReference type="ChEBI" id="CHEBI:85452"/>
        <dbReference type="ChEBI" id="CHEBI:189585"/>
    </reaction>
    <physiologicalReaction direction="left-to-right" evidence="19">
        <dbReference type="Rhea" id="RHEA:70472"/>
    </physiologicalReaction>
</comment>
<keyword evidence="32" id="KW-1185">Reference proteome</keyword>
<dbReference type="GO" id="GO:0005654">
    <property type="term" value="C:nucleoplasm"/>
    <property type="evidence" value="ECO:0007669"/>
    <property type="project" value="UniProtKB-SubCell"/>
</dbReference>
<comment type="catalytic activity">
    <reaction evidence="15">
        <text>a 1,N(6)-etheno-2'-deoxyadenosine in single-stranded DNA + 2-oxoglutarate + O2 + H2O = a 2'-deoxyadenosine in single-stranded DNA + glyoxal + succinate + CO2</text>
        <dbReference type="Rhea" id="RHEA:70459"/>
        <dbReference type="Rhea" id="RHEA-COMP:17896"/>
        <dbReference type="Rhea" id="RHEA-COMP:17904"/>
        <dbReference type="ChEBI" id="CHEBI:15377"/>
        <dbReference type="ChEBI" id="CHEBI:15379"/>
        <dbReference type="ChEBI" id="CHEBI:16526"/>
        <dbReference type="ChEBI" id="CHEBI:16810"/>
        <dbReference type="ChEBI" id="CHEBI:30031"/>
        <dbReference type="ChEBI" id="CHEBI:34779"/>
        <dbReference type="ChEBI" id="CHEBI:90615"/>
        <dbReference type="ChEBI" id="CHEBI:189583"/>
    </reaction>
    <physiologicalReaction direction="left-to-right" evidence="15">
        <dbReference type="Rhea" id="RHEA:70460"/>
    </physiologicalReaction>
</comment>
<feature type="binding site" evidence="28">
    <location>
        <position position="360"/>
    </location>
    <ligand>
        <name>2-oxoglutarate</name>
        <dbReference type="ChEBI" id="CHEBI:16810"/>
    </ligand>
</feature>
<keyword evidence="6" id="KW-0227">DNA damage</keyword>
<dbReference type="EMBL" id="NHOQ01002094">
    <property type="protein sequence ID" value="PWA19649.1"/>
    <property type="molecule type" value="Genomic_DNA"/>
</dbReference>
<keyword evidence="5" id="KW-0479">Metal-binding</keyword>
<evidence type="ECO:0000256" key="16">
    <source>
        <dbReference type="ARBA" id="ARBA00051376"/>
    </source>
</evidence>
<comment type="catalytic activity">
    <reaction evidence="20">
        <text>a 1,N(6)-etheno-2'-deoxyadenosine in double-stranded DNA + 2-oxoglutarate + O2 + H2O = a 2'-deoxyadenosine in double-stranded DNA + glyoxal + succinate + CO2</text>
        <dbReference type="Rhea" id="RHEA:70463"/>
        <dbReference type="Rhea" id="RHEA-COMP:17897"/>
        <dbReference type="Rhea" id="RHEA-COMP:17903"/>
        <dbReference type="ChEBI" id="CHEBI:15377"/>
        <dbReference type="ChEBI" id="CHEBI:15379"/>
        <dbReference type="ChEBI" id="CHEBI:16526"/>
        <dbReference type="ChEBI" id="CHEBI:16810"/>
        <dbReference type="ChEBI" id="CHEBI:30031"/>
        <dbReference type="ChEBI" id="CHEBI:34779"/>
        <dbReference type="ChEBI" id="CHEBI:90615"/>
        <dbReference type="ChEBI" id="CHEBI:189583"/>
    </reaction>
    <physiologicalReaction direction="left-to-right" evidence="20">
        <dbReference type="Rhea" id="RHEA:70464"/>
    </physiologicalReaction>
</comment>
<feature type="binding site" evidence="28">
    <location>
        <position position="271"/>
    </location>
    <ligand>
        <name>2-oxoglutarate</name>
        <dbReference type="ChEBI" id="CHEBI:16810"/>
    </ligand>
</feature>
<comment type="catalytic activity">
    <reaction evidence="14">
        <text>an N(3)-methyl-2'-deoxycytidine in single-stranded DNA + 2-oxoglutarate + O2 = a 2'-deoxycytidine in single-stranded DNA + formaldehyde + succinate + CO2 + H(+)</text>
        <dbReference type="Rhea" id="RHEA:70435"/>
        <dbReference type="Rhea" id="RHEA-COMP:12846"/>
        <dbReference type="Rhea" id="RHEA-COMP:17894"/>
        <dbReference type="ChEBI" id="CHEBI:15378"/>
        <dbReference type="ChEBI" id="CHEBI:15379"/>
        <dbReference type="ChEBI" id="CHEBI:16526"/>
        <dbReference type="ChEBI" id="CHEBI:16810"/>
        <dbReference type="ChEBI" id="CHEBI:16842"/>
        <dbReference type="ChEBI" id="CHEBI:30031"/>
        <dbReference type="ChEBI" id="CHEBI:85452"/>
        <dbReference type="ChEBI" id="CHEBI:139075"/>
    </reaction>
    <physiologicalReaction direction="left-to-right" evidence="14">
        <dbReference type="Rhea" id="RHEA:70436"/>
    </physiologicalReaction>
</comment>
<evidence type="ECO:0000256" key="27">
    <source>
        <dbReference type="ARBA" id="ARBA00081727"/>
    </source>
</evidence>
<dbReference type="InterPro" id="IPR037151">
    <property type="entry name" value="AlkB-like_sf"/>
</dbReference>
<evidence type="ECO:0000256" key="14">
    <source>
        <dbReference type="ARBA" id="ARBA00051165"/>
    </source>
</evidence>
<evidence type="ECO:0000256" key="9">
    <source>
        <dbReference type="ARBA" id="ARBA00023002"/>
    </source>
</evidence>
<comment type="similarity">
    <text evidence="4">Belongs to the alkB family.</text>
</comment>
<dbReference type="FunFam" id="2.60.120.590:FF:000004">
    <property type="entry name" value="DNA oxidative demethylase ALKBH2"/>
    <property type="match status" value="1"/>
</dbReference>
<dbReference type="Gene3D" id="2.60.120.590">
    <property type="entry name" value="Alpha-ketoglutarate-dependent dioxygenase AlkB-like"/>
    <property type="match status" value="1"/>
</dbReference>
<organism evidence="31 32">
    <name type="scientific">Gambusia affinis</name>
    <name type="common">Western mosquitofish</name>
    <name type="synonym">Heterandria affinis</name>
    <dbReference type="NCBI Taxonomy" id="33528"/>
    <lineage>
        <taxon>Eukaryota</taxon>
        <taxon>Metazoa</taxon>
        <taxon>Chordata</taxon>
        <taxon>Craniata</taxon>
        <taxon>Vertebrata</taxon>
        <taxon>Euteleostomi</taxon>
        <taxon>Actinopterygii</taxon>
        <taxon>Neopterygii</taxon>
        <taxon>Teleostei</taxon>
        <taxon>Neoteleostei</taxon>
        <taxon>Acanthomorphata</taxon>
        <taxon>Ovalentaria</taxon>
        <taxon>Atherinomorphae</taxon>
        <taxon>Cyprinodontiformes</taxon>
        <taxon>Poeciliidae</taxon>
        <taxon>Poeciliinae</taxon>
        <taxon>Gambusia</taxon>
    </lineage>
</organism>
<evidence type="ECO:0000256" key="2">
    <source>
        <dbReference type="ARBA" id="ARBA00004604"/>
    </source>
</evidence>
<evidence type="ECO:0000256" key="29">
    <source>
        <dbReference type="SAM" id="MobiDB-lite"/>
    </source>
</evidence>
<evidence type="ECO:0000256" key="10">
    <source>
        <dbReference type="ARBA" id="ARBA00023004"/>
    </source>
</evidence>
<evidence type="ECO:0000256" key="11">
    <source>
        <dbReference type="ARBA" id="ARBA00023204"/>
    </source>
</evidence>
<keyword evidence="9" id="KW-0560">Oxidoreductase</keyword>
<comment type="catalytic activity">
    <reaction evidence="22">
        <text>a methylated nucleobase within DNA + 2-oxoglutarate + O2 = a nucleobase within DNA + formaldehyde + succinate + CO2</text>
        <dbReference type="Rhea" id="RHEA:30299"/>
        <dbReference type="Rhea" id="RHEA-COMP:12192"/>
        <dbReference type="Rhea" id="RHEA-COMP:12193"/>
        <dbReference type="ChEBI" id="CHEBI:15379"/>
        <dbReference type="ChEBI" id="CHEBI:16526"/>
        <dbReference type="ChEBI" id="CHEBI:16810"/>
        <dbReference type="ChEBI" id="CHEBI:16842"/>
        <dbReference type="ChEBI" id="CHEBI:30031"/>
        <dbReference type="ChEBI" id="CHEBI:32875"/>
        <dbReference type="ChEBI" id="CHEBI:64428"/>
        <dbReference type="EC" id="1.14.11.33"/>
    </reaction>
    <physiologicalReaction direction="left-to-right" evidence="22">
        <dbReference type="Rhea" id="RHEA:30300"/>
    </physiologicalReaction>
</comment>
<evidence type="ECO:0000256" key="1">
    <source>
        <dbReference type="ARBA" id="ARBA00001954"/>
    </source>
</evidence>
<evidence type="ECO:0000256" key="28">
    <source>
        <dbReference type="PIRSR" id="PIRSR632852-1"/>
    </source>
</evidence>
<feature type="binding site" evidence="28">
    <location>
        <position position="283"/>
    </location>
    <ligand>
        <name>2-oxoglutarate</name>
        <dbReference type="ChEBI" id="CHEBI:16810"/>
    </ligand>
</feature>
<gene>
    <name evidence="31" type="ORF">CCH79_00007001</name>
</gene>
<evidence type="ECO:0000256" key="20">
    <source>
        <dbReference type="ARBA" id="ARBA00052627"/>
    </source>
</evidence>
<keyword evidence="10" id="KW-0408">Iron</keyword>
<dbReference type="GO" id="GO:0008198">
    <property type="term" value="F:ferrous iron binding"/>
    <property type="evidence" value="ECO:0007669"/>
    <property type="project" value="TreeGrafter"/>
</dbReference>
<keyword evidence="12" id="KW-0539">Nucleus</keyword>
<comment type="caution">
    <text evidence="31">The sequence shown here is derived from an EMBL/GenBank/DDBJ whole genome shotgun (WGS) entry which is preliminary data.</text>
</comment>
<feature type="binding site" evidence="28">
    <location>
        <position position="273"/>
    </location>
    <ligand>
        <name>2-oxoglutarate</name>
        <dbReference type="ChEBI" id="CHEBI:16810"/>
    </ligand>
</feature>
<evidence type="ECO:0000256" key="6">
    <source>
        <dbReference type="ARBA" id="ARBA00022763"/>
    </source>
</evidence>
<dbReference type="InterPro" id="IPR032852">
    <property type="entry name" value="ALKBH2"/>
</dbReference>
<keyword evidence="7" id="KW-0460">Magnesium</keyword>
<feature type="domain" description="Fe2OG dioxygenase" evidence="30">
    <location>
        <begin position="264"/>
        <end position="369"/>
    </location>
</feature>
<keyword evidence="8" id="KW-0223">Dioxygenase</keyword>
<comment type="catalytic activity">
    <reaction evidence="17">
        <text>a 3,N(4)-etheno-2'-deoxycytidine in double-stranded DNA + 2-oxoglutarate + O2 + H2O = a 2'-deoxycytidine in double-stranded DNA + glyoxal + succinate + CO2</text>
        <dbReference type="Rhea" id="RHEA:70467"/>
        <dbReference type="Rhea" id="RHEA-COMP:17070"/>
        <dbReference type="Rhea" id="RHEA-COMP:17905"/>
        <dbReference type="ChEBI" id="CHEBI:15377"/>
        <dbReference type="ChEBI" id="CHEBI:15379"/>
        <dbReference type="ChEBI" id="CHEBI:16526"/>
        <dbReference type="ChEBI" id="CHEBI:16810"/>
        <dbReference type="ChEBI" id="CHEBI:30031"/>
        <dbReference type="ChEBI" id="CHEBI:34779"/>
        <dbReference type="ChEBI" id="CHEBI:85452"/>
        <dbReference type="ChEBI" id="CHEBI:189585"/>
    </reaction>
    <physiologicalReaction direction="left-to-right" evidence="17">
        <dbReference type="Rhea" id="RHEA:70468"/>
    </physiologicalReaction>
</comment>
<dbReference type="PANTHER" id="PTHR31573">
    <property type="entry name" value="ALPHA-KETOGLUTARATE-DEPENDENT DIOXYGENASE ALKB HOMOLOG 2"/>
    <property type="match status" value="1"/>
</dbReference>
<reference evidence="31 32" key="1">
    <citation type="journal article" date="2018" name="G3 (Bethesda)">
        <title>A High-Quality Reference Genome for the Invasive Mosquitofish Gambusia affinis Using a Chicago Library.</title>
        <authorList>
            <person name="Hoffberg S.L."/>
            <person name="Troendle N.J."/>
            <person name="Glenn T.C."/>
            <person name="Mahmud O."/>
            <person name="Louha S."/>
            <person name="Chalopin D."/>
            <person name="Bennetzen J.L."/>
            <person name="Mauricio R."/>
        </authorList>
    </citation>
    <scope>NUCLEOTIDE SEQUENCE [LARGE SCALE GENOMIC DNA]</scope>
    <source>
        <strain evidence="31">NE01/NJP1002.9</strain>
        <tissue evidence="31">Muscle</tissue>
    </source>
</reference>
<comment type="catalytic activity">
    <reaction evidence="16">
        <text>an N(3)-methyl-2'-deoxycytidine in double-stranded DNA + 2-oxoglutarate + O2 = a 2'-deoxycytidine in double-stranded DNA + formaldehyde + succinate + CO2 + H(+)</text>
        <dbReference type="Rhea" id="RHEA:70439"/>
        <dbReference type="Rhea" id="RHEA-COMP:14237"/>
        <dbReference type="Rhea" id="RHEA-COMP:17070"/>
        <dbReference type="ChEBI" id="CHEBI:15378"/>
        <dbReference type="ChEBI" id="CHEBI:15379"/>
        <dbReference type="ChEBI" id="CHEBI:16526"/>
        <dbReference type="ChEBI" id="CHEBI:16810"/>
        <dbReference type="ChEBI" id="CHEBI:16842"/>
        <dbReference type="ChEBI" id="CHEBI:30031"/>
        <dbReference type="ChEBI" id="CHEBI:85452"/>
        <dbReference type="ChEBI" id="CHEBI:139075"/>
    </reaction>
    <physiologicalReaction direction="left-to-right" evidence="16">
        <dbReference type="Rhea" id="RHEA:70440"/>
    </physiologicalReaction>
</comment>
<feature type="compositionally biased region" description="Polar residues" evidence="29">
    <location>
        <begin position="1"/>
        <end position="10"/>
    </location>
</feature>
<feature type="region of interest" description="Disordered" evidence="29">
    <location>
        <begin position="144"/>
        <end position="172"/>
    </location>
</feature>
<feature type="compositionally biased region" description="Basic and acidic residues" evidence="29">
    <location>
        <begin position="159"/>
        <end position="172"/>
    </location>
</feature>
<dbReference type="GO" id="GO:0051747">
    <property type="term" value="F:cytosine C-5 DNA demethylase activity"/>
    <property type="evidence" value="ECO:0007669"/>
    <property type="project" value="TreeGrafter"/>
</dbReference>
<comment type="catalytic activity">
    <reaction evidence="21">
        <text>an N(1)-methyl-2'-deoxyadenosine in double-stranded DNA + 2-oxoglutarate + O2 = a 2'-deoxyadenosine in double-stranded DNA + formaldehyde + succinate + CO2 + H(+)</text>
        <dbReference type="Rhea" id="RHEA:70443"/>
        <dbReference type="Rhea" id="RHEA-COMP:14236"/>
        <dbReference type="Rhea" id="RHEA-COMP:17897"/>
        <dbReference type="ChEBI" id="CHEBI:15378"/>
        <dbReference type="ChEBI" id="CHEBI:15379"/>
        <dbReference type="ChEBI" id="CHEBI:16526"/>
        <dbReference type="ChEBI" id="CHEBI:16810"/>
        <dbReference type="ChEBI" id="CHEBI:16842"/>
        <dbReference type="ChEBI" id="CHEBI:30031"/>
        <dbReference type="ChEBI" id="CHEBI:90615"/>
        <dbReference type="ChEBI" id="CHEBI:139096"/>
    </reaction>
    <physiologicalReaction direction="left-to-right" evidence="21">
        <dbReference type="Rhea" id="RHEA:70444"/>
    </physiologicalReaction>
</comment>
<evidence type="ECO:0000256" key="26">
    <source>
        <dbReference type="ARBA" id="ARBA00077989"/>
    </source>
</evidence>
<evidence type="ECO:0000256" key="8">
    <source>
        <dbReference type="ARBA" id="ARBA00022964"/>
    </source>
</evidence>
<comment type="cofactor">
    <cofactor evidence="1">
        <name>Fe(2+)</name>
        <dbReference type="ChEBI" id="CHEBI:29033"/>
    </cofactor>
</comment>
<sequence length="451" mass="51557">MQQISAGSGNRTRDGRVEDSRPPNVGCAIPYATTAHPAWIGLSKLSSQLLPPAFPEPWRSLSGSQLLQRRSLVASYPFQLLRGERTGRRTLLLRQHRSAFLLLLQDFGILSKTQSRKTFPISVSSHQATEMDKFLLGGQNKHLCNNDVPQRSPRKKKTKMEEHERLEEKEKDPSFEEFSHPIPWQKIEAEGLDCDYALLFLKEEADNLFRQLEEEVVYNIPRKQATYGNAGLTYTYSGVRRLASLWTPTLEYIRNAVTDATGQKFNFVLINRYKDGQDHMGEHRDDEKELDPSCPIASVSLGAARDFVFRHRDARGKRSSRQIHPVKLELAHGSLLLMNPPTNTFWYHSLPVRKKVLSPRINLTFRRISEGITKQSKRNPPFRFPLRRDTLGAKLHLAVTTARGRSGNYSIDRRPSRSLVEEHVRVGRQHLLQAGFPHRVVRHPEPLTAEG</sequence>
<dbReference type="SUPFAM" id="SSF51197">
    <property type="entry name" value="Clavaminate synthase-like"/>
    <property type="match status" value="1"/>
</dbReference>
<feature type="binding site" evidence="28">
    <location>
        <position position="366"/>
    </location>
    <ligand>
        <name>2-oxoglutarate</name>
        <dbReference type="ChEBI" id="CHEBI:16810"/>
    </ligand>
</feature>
<evidence type="ECO:0000256" key="4">
    <source>
        <dbReference type="ARBA" id="ARBA00007879"/>
    </source>
</evidence>
<evidence type="ECO:0000256" key="3">
    <source>
        <dbReference type="ARBA" id="ARBA00004642"/>
    </source>
</evidence>
<dbReference type="PANTHER" id="PTHR31573:SF1">
    <property type="entry name" value="DNA OXIDATIVE DEMETHYLASE ALKBH2"/>
    <property type="match status" value="1"/>
</dbReference>
<proteinExistence type="inferred from homology"/>
<dbReference type="GO" id="GO:0035516">
    <property type="term" value="F:broad specificity oxidative DNA demethylase activity"/>
    <property type="evidence" value="ECO:0007669"/>
    <property type="project" value="UniProtKB-EC"/>
</dbReference>
<dbReference type="GO" id="GO:0005730">
    <property type="term" value="C:nucleolus"/>
    <property type="evidence" value="ECO:0007669"/>
    <property type="project" value="UniProtKB-SubCell"/>
</dbReference>
<keyword evidence="11" id="KW-0234">DNA repair</keyword>
<evidence type="ECO:0000256" key="7">
    <source>
        <dbReference type="ARBA" id="ARBA00022842"/>
    </source>
</evidence>
<comment type="catalytic activity">
    <reaction evidence="13">
        <text>an N(1)-methyl-2'-deoxyadenosine in single-stranded DNA + 2-oxoglutarate + O2 = a 2'-deoxyadenosine in single-stranded DNA + formaldehyde + succinate + CO2 + H(+)</text>
        <dbReference type="Rhea" id="RHEA:70447"/>
        <dbReference type="Rhea" id="RHEA-COMP:17895"/>
        <dbReference type="Rhea" id="RHEA-COMP:17896"/>
        <dbReference type="ChEBI" id="CHEBI:15378"/>
        <dbReference type="ChEBI" id="CHEBI:15379"/>
        <dbReference type="ChEBI" id="CHEBI:16526"/>
        <dbReference type="ChEBI" id="CHEBI:16810"/>
        <dbReference type="ChEBI" id="CHEBI:16842"/>
        <dbReference type="ChEBI" id="CHEBI:30031"/>
        <dbReference type="ChEBI" id="CHEBI:90615"/>
        <dbReference type="ChEBI" id="CHEBI:139096"/>
    </reaction>
    <physiologicalReaction direction="left-to-right" evidence="13">
        <dbReference type="Rhea" id="RHEA:70448"/>
    </physiologicalReaction>
</comment>
<evidence type="ECO:0000256" key="19">
    <source>
        <dbReference type="ARBA" id="ARBA00052597"/>
    </source>
</evidence>
<evidence type="ECO:0000256" key="17">
    <source>
        <dbReference type="ARBA" id="ARBA00051434"/>
    </source>
</evidence>
<evidence type="ECO:0000256" key="5">
    <source>
        <dbReference type="ARBA" id="ARBA00022723"/>
    </source>
</evidence>
<evidence type="ECO:0000256" key="13">
    <source>
        <dbReference type="ARBA" id="ARBA00051010"/>
    </source>
</evidence>
<feature type="binding site" evidence="28">
    <location>
        <begin position="234"/>
        <end position="236"/>
    </location>
    <ligand>
        <name>substrate</name>
    </ligand>
</feature>
<evidence type="ECO:0000256" key="25">
    <source>
        <dbReference type="ARBA" id="ARBA00072134"/>
    </source>
</evidence>
<evidence type="ECO:0000256" key="24">
    <source>
        <dbReference type="ARBA" id="ARBA00066725"/>
    </source>
</evidence>